<evidence type="ECO:0000313" key="5">
    <source>
        <dbReference type="Proteomes" id="UP000823842"/>
    </source>
</evidence>
<reference evidence="4" key="1">
    <citation type="journal article" date="2021" name="PeerJ">
        <title>Extensive microbial diversity within the chicken gut microbiome revealed by metagenomics and culture.</title>
        <authorList>
            <person name="Gilroy R."/>
            <person name="Ravi A."/>
            <person name="Getino M."/>
            <person name="Pursley I."/>
            <person name="Horton D.L."/>
            <person name="Alikhan N.F."/>
            <person name="Baker D."/>
            <person name="Gharbi K."/>
            <person name="Hall N."/>
            <person name="Watson M."/>
            <person name="Adriaenssens E.M."/>
            <person name="Foster-Nyarko E."/>
            <person name="Jarju S."/>
            <person name="Secka A."/>
            <person name="Antonio M."/>
            <person name="Oren A."/>
            <person name="Chaudhuri R.R."/>
            <person name="La Ragione R."/>
            <person name="Hildebrand F."/>
            <person name="Pallen M.J."/>
        </authorList>
    </citation>
    <scope>NUCLEOTIDE SEQUENCE</scope>
    <source>
        <strain evidence="4">ChiSjej1B19-5720</strain>
    </source>
</reference>
<keyword evidence="2" id="KW-0012">Acyltransferase</keyword>
<name>A0A9D2RWZ8_9FIRM</name>
<proteinExistence type="predicted"/>
<evidence type="ECO:0000313" key="4">
    <source>
        <dbReference type="EMBL" id="HJB29251.1"/>
    </source>
</evidence>
<dbReference type="Gene3D" id="3.40.630.30">
    <property type="match status" value="1"/>
</dbReference>
<protein>
    <submittedName>
        <fullName evidence="4">GNAT family N-acetyltransferase</fullName>
    </submittedName>
</protein>
<dbReference type="CDD" id="cd04301">
    <property type="entry name" value="NAT_SF"/>
    <property type="match status" value="1"/>
</dbReference>
<dbReference type="InterPro" id="IPR016181">
    <property type="entry name" value="Acyl_CoA_acyltransferase"/>
</dbReference>
<evidence type="ECO:0000256" key="1">
    <source>
        <dbReference type="ARBA" id="ARBA00022679"/>
    </source>
</evidence>
<dbReference type="Pfam" id="PF13420">
    <property type="entry name" value="Acetyltransf_4"/>
    <property type="match status" value="1"/>
</dbReference>
<evidence type="ECO:0000256" key="2">
    <source>
        <dbReference type="ARBA" id="ARBA00023315"/>
    </source>
</evidence>
<dbReference type="InterPro" id="IPR000182">
    <property type="entry name" value="GNAT_dom"/>
</dbReference>
<dbReference type="SUPFAM" id="SSF55729">
    <property type="entry name" value="Acyl-CoA N-acyltransferases (Nat)"/>
    <property type="match status" value="1"/>
</dbReference>
<dbReference type="PANTHER" id="PTHR43072:SF23">
    <property type="entry name" value="UPF0039 PROTEIN C11D3.02C"/>
    <property type="match status" value="1"/>
</dbReference>
<feature type="domain" description="N-acetyltransferase" evidence="3">
    <location>
        <begin position="6"/>
        <end position="174"/>
    </location>
</feature>
<dbReference type="GO" id="GO:0016747">
    <property type="term" value="F:acyltransferase activity, transferring groups other than amino-acyl groups"/>
    <property type="evidence" value="ECO:0007669"/>
    <property type="project" value="InterPro"/>
</dbReference>
<accession>A0A9D2RWZ8</accession>
<dbReference type="AlphaFoldDB" id="A0A9D2RWZ8"/>
<dbReference type="PROSITE" id="PS51186">
    <property type="entry name" value="GNAT"/>
    <property type="match status" value="1"/>
</dbReference>
<keyword evidence="1" id="KW-0808">Transferase</keyword>
<dbReference type="PANTHER" id="PTHR43072">
    <property type="entry name" value="N-ACETYLTRANSFERASE"/>
    <property type="match status" value="1"/>
</dbReference>
<dbReference type="EMBL" id="DWYZ01000201">
    <property type="protein sequence ID" value="HJB29251.1"/>
    <property type="molecule type" value="Genomic_DNA"/>
</dbReference>
<sequence>MSKETVRIRTVQEGDIEKLLFIYAPYVKKTAITFEYEVPSLEEFAGRVRHTLEKYPYFVAEAETEILGYAYAGPFHERAAYEWSCEMSIYLRQDSKRQGIGRLLYETLEKTLKAQNILNLYACIAYPQTEDEYLTRDSVRFHERMGYHLIGEFHQCGYKFGRWYDMVWMEKHLGNHKADPPKVCSFCEIYSLHEHAE</sequence>
<organism evidence="4 5">
    <name type="scientific">Candidatus Blautia faecavium</name>
    <dbReference type="NCBI Taxonomy" id="2838487"/>
    <lineage>
        <taxon>Bacteria</taxon>
        <taxon>Bacillati</taxon>
        <taxon>Bacillota</taxon>
        <taxon>Clostridia</taxon>
        <taxon>Lachnospirales</taxon>
        <taxon>Lachnospiraceae</taxon>
        <taxon>Blautia</taxon>
    </lineage>
</organism>
<evidence type="ECO:0000259" key="3">
    <source>
        <dbReference type="PROSITE" id="PS51186"/>
    </source>
</evidence>
<gene>
    <name evidence="4" type="ORF">IAA06_10730</name>
</gene>
<dbReference type="Proteomes" id="UP000823842">
    <property type="component" value="Unassembled WGS sequence"/>
</dbReference>
<comment type="caution">
    <text evidence="4">The sequence shown here is derived from an EMBL/GenBank/DDBJ whole genome shotgun (WGS) entry which is preliminary data.</text>
</comment>
<reference evidence="4" key="2">
    <citation type="submission" date="2021-04" db="EMBL/GenBank/DDBJ databases">
        <authorList>
            <person name="Gilroy R."/>
        </authorList>
    </citation>
    <scope>NUCLEOTIDE SEQUENCE</scope>
    <source>
        <strain evidence="4">ChiSjej1B19-5720</strain>
    </source>
</reference>